<feature type="domain" description="SGNH hydrolase-type esterase" evidence="1">
    <location>
        <begin position="8"/>
        <end position="167"/>
    </location>
</feature>
<evidence type="ECO:0000313" key="2">
    <source>
        <dbReference type="EMBL" id="RDI44523.1"/>
    </source>
</evidence>
<dbReference type="CDD" id="cd01822">
    <property type="entry name" value="Lysophospholipase_L1_like"/>
    <property type="match status" value="1"/>
</dbReference>
<gene>
    <name evidence="2" type="ORF">C8D86_1095</name>
</gene>
<dbReference type="OrthoDB" id="9786188at2"/>
<dbReference type="SUPFAM" id="SSF52266">
    <property type="entry name" value="SGNH hydrolase"/>
    <property type="match status" value="1"/>
</dbReference>
<dbReference type="EMBL" id="QQAX01000009">
    <property type="protein sequence ID" value="RDI44523.1"/>
    <property type="molecule type" value="Genomic_DNA"/>
</dbReference>
<dbReference type="Pfam" id="PF13472">
    <property type="entry name" value="Lipase_GDSL_2"/>
    <property type="match status" value="1"/>
</dbReference>
<dbReference type="Gene3D" id="3.40.50.1110">
    <property type="entry name" value="SGNH hydrolase"/>
    <property type="match status" value="1"/>
</dbReference>
<organism evidence="2 3">
    <name type="scientific">Aquicella lusitana</name>
    <dbReference type="NCBI Taxonomy" id="254246"/>
    <lineage>
        <taxon>Bacteria</taxon>
        <taxon>Pseudomonadati</taxon>
        <taxon>Pseudomonadota</taxon>
        <taxon>Gammaproteobacteria</taxon>
        <taxon>Legionellales</taxon>
        <taxon>Coxiellaceae</taxon>
        <taxon>Aquicella</taxon>
    </lineage>
</organism>
<dbReference type="InterPro" id="IPR036514">
    <property type="entry name" value="SGNH_hydro_sf"/>
</dbReference>
<dbReference type="Proteomes" id="UP000254720">
    <property type="component" value="Unassembled WGS sequence"/>
</dbReference>
<protein>
    <submittedName>
        <fullName evidence="2">Acyl-CoA thioesterase-1</fullName>
    </submittedName>
</protein>
<dbReference type="PANTHER" id="PTHR30383:SF24">
    <property type="entry name" value="THIOESTERASE 1_PROTEASE 1_LYSOPHOSPHOLIPASE L1"/>
    <property type="match status" value="1"/>
</dbReference>
<evidence type="ECO:0000259" key="1">
    <source>
        <dbReference type="Pfam" id="PF13472"/>
    </source>
</evidence>
<dbReference type="InterPro" id="IPR051532">
    <property type="entry name" value="Ester_Hydrolysis_Enzymes"/>
</dbReference>
<reference evidence="2 3" key="1">
    <citation type="submission" date="2018-07" db="EMBL/GenBank/DDBJ databases">
        <title>Genomic Encyclopedia of Type Strains, Phase IV (KMG-IV): sequencing the most valuable type-strain genomes for metagenomic binning, comparative biology and taxonomic classification.</title>
        <authorList>
            <person name="Goeker M."/>
        </authorList>
    </citation>
    <scope>NUCLEOTIDE SEQUENCE [LARGE SCALE GENOMIC DNA]</scope>
    <source>
        <strain evidence="2 3">DSM 16500</strain>
    </source>
</reference>
<dbReference type="PANTHER" id="PTHR30383">
    <property type="entry name" value="THIOESTERASE 1/PROTEASE 1/LYSOPHOSPHOLIPASE L1"/>
    <property type="match status" value="1"/>
</dbReference>
<sequence>MAENTILVIGDSLSAAYGIEPKQGWVALLQEKLTKEKFDYRVINASVSGDTTSNGLARLPAALKKYQPDITIIQLGANDGLRGLDTAVIKKNLEQMIALAKKEKSKVLVLGIRLPTNYGPQYTTQFEQIFTGLAKRKDIHVVSLLLKGIDENIIHFQADGLHPTAAAQPIIVANVWFQLSGLLRKNNN</sequence>
<proteinExistence type="predicted"/>
<evidence type="ECO:0000313" key="3">
    <source>
        <dbReference type="Proteomes" id="UP000254720"/>
    </source>
</evidence>
<accession>A0A370GRE4</accession>
<keyword evidence="3" id="KW-1185">Reference proteome</keyword>
<comment type="caution">
    <text evidence="2">The sequence shown here is derived from an EMBL/GenBank/DDBJ whole genome shotgun (WGS) entry which is preliminary data.</text>
</comment>
<dbReference type="AlphaFoldDB" id="A0A370GRE4"/>
<name>A0A370GRE4_9COXI</name>
<dbReference type="InterPro" id="IPR013830">
    <property type="entry name" value="SGNH_hydro"/>
</dbReference>
<dbReference type="GO" id="GO:0004622">
    <property type="term" value="F:phosphatidylcholine lysophospholipase activity"/>
    <property type="evidence" value="ECO:0007669"/>
    <property type="project" value="TreeGrafter"/>
</dbReference>